<keyword evidence="3" id="KW-0539">Nucleus</keyword>
<dbReference type="PANTHER" id="PTHR14152:SF5">
    <property type="entry name" value="U4_U6.U5 TRI-SNRNP-ASSOCIATED PROTEIN 1"/>
    <property type="match status" value="1"/>
</dbReference>
<accession>A0ABM1EFJ8</accession>
<protein>
    <submittedName>
        <fullName evidence="5">U4/U6.U5 tri-snRNP-associated protein 1-like</fullName>
    </submittedName>
</protein>
<dbReference type="PANTHER" id="PTHR14152">
    <property type="entry name" value="SQUAMOUS CELL CARCINOMA ANTIGEN RECOGNISED BY CYTOTOXIC T LYMPHOCYTES"/>
    <property type="match status" value="1"/>
</dbReference>
<comment type="similarity">
    <text evidence="2">Belongs to the SNU66/SART1 family.</text>
</comment>
<proteinExistence type="inferred from homology"/>
<dbReference type="Proteomes" id="UP000695022">
    <property type="component" value="Unplaced"/>
</dbReference>
<gene>
    <name evidence="5" type="primary">LOC106811764</name>
</gene>
<evidence type="ECO:0000256" key="2">
    <source>
        <dbReference type="ARBA" id="ARBA00006076"/>
    </source>
</evidence>
<keyword evidence="4" id="KW-1185">Reference proteome</keyword>
<reference evidence="5" key="1">
    <citation type="submission" date="2025-08" db="UniProtKB">
        <authorList>
            <consortium name="RefSeq"/>
        </authorList>
    </citation>
    <scope>IDENTIFICATION</scope>
</reference>
<evidence type="ECO:0000256" key="3">
    <source>
        <dbReference type="ARBA" id="ARBA00023242"/>
    </source>
</evidence>
<comment type="subcellular location">
    <subcellularLocation>
        <location evidence="1">Nucleus</location>
    </subcellularLocation>
</comment>
<evidence type="ECO:0000313" key="4">
    <source>
        <dbReference type="Proteomes" id="UP000695022"/>
    </source>
</evidence>
<name>A0ABM1EFJ8_PRICU</name>
<dbReference type="InterPro" id="IPR005011">
    <property type="entry name" value="SNU66/SART1"/>
</dbReference>
<evidence type="ECO:0000256" key="1">
    <source>
        <dbReference type="ARBA" id="ARBA00004123"/>
    </source>
</evidence>
<dbReference type="Pfam" id="PF03343">
    <property type="entry name" value="SART-1"/>
    <property type="match status" value="1"/>
</dbReference>
<dbReference type="RefSeq" id="XP_014670969.1">
    <property type="nucleotide sequence ID" value="XM_014815483.1"/>
</dbReference>
<dbReference type="GeneID" id="106811764"/>
<evidence type="ECO:0000313" key="5">
    <source>
        <dbReference type="RefSeq" id="XP_014670969.1"/>
    </source>
</evidence>
<organism evidence="4 5">
    <name type="scientific">Priapulus caudatus</name>
    <name type="common">Priapulid worm</name>
    <dbReference type="NCBI Taxonomy" id="37621"/>
    <lineage>
        <taxon>Eukaryota</taxon>
        <taxon>Metazoa</taxon>
        <taxon>Ecdysozoa</taxon>
        <taxon>Scalidophora</taxon>
        <taxon>Priapulida</taxon>
        <taxon>Priapulimorpha</taxon>
        <taxon>Priapulimorphida</taxon>
        <taxon>Priapulidae</taxon>
        <taxon>Priapulus</taxon>
    </lineage>
</organism>
<sequence length="296" mass="33184">MKQTERAPTARLEQLAEEMRIRSADAAAAEAVADDDDDDAMATADAAGLLNITLNSTSEYCRTLGDIPTYGQAGNRDDDPDELLDFERELKEQRRQQHLEDEQKATGWEEVQIDSKPVEIKDEDVNVLDEEPVAAAGIAAALELAKKKGYLEASGEKDAGVTRMSHLQAQRYTIEERSSYDIEDKHARRDRYAGPVTDFREKSSYRPDVRLTYIDDSGRHLNQKEAFRFLSHKFHGKVSGKMKTEKRAKKVEDELLMRKMSSTDTPLNTLSLLQDKQKSTQSAFIVLSGSGKGVNV</sequence>